<dbReference type="Gene3D" id="1.25.40.20">
    <property type="entry name" value="Ankyrin repeat-containing domain"/>
    <property type="match status" value="2"/>
</dbReference>
<organism evidence="5 6">
    <name type="scientific">Chrysochromulina tobinii</name>
    <dbReference type="NCBI Taxonomy" id="1460289"/>
    <lineage>
        <taxon>Eukaryota</taxon>
        <taxon>Haptista</taxon>
        <taxon>Haptophyta</taxon>
        <taxon>Prymnesiophyceae</taxon>
        <taxon>Prymnesiales</taxon>
        <taxon>Chrysochromulinaceae</taxon>
        <taxon>Chrysochromulina</taxon>
    </lineage>
</organism>
<keyword evidence="4" id="KW-0472">Membrane</keyword>
<dbReference type="Proteomes" id="UP000037460">
    <property type="component" value="Unassembled WGS sequence"/>
</dbReference>
<keyword evidence="4" id="KW-1133">Transmembrane helix</keyword>
<protein>
    <submittedName>
        <fullName evidence="5">Uncharacterized protein</fullName>
    </submittedName>
</protein>
<feature type="repeat" description="ANK" evidence="3">
    <location>
        <begin position="56"/>
        <end position="88"/>
    </location>
</feature>
<keyword evidence="2 3" id="KW-0040">ANK repeat</keyword>
<evidence type="ECO:0000256" key="1">
    <source>
        <dbReference type="ARBA" id="ARBA00022737"/>
    </source>
</evidence>
<keyword evidence="1" id="KW-0677">Repeat</keyword>
<dbReference type="AlphaFoldDB" id="A0A0M0J7J0"/>
<sequence>MALPVNSFGSSGGTDGTRVAAALAAIDREDVETLSMLLETDPSFPIDESASWRDDMRLAPIHLAARQAALRSIQVLLVRGASATVHDGQGWSCLHHLATSSADDESKALALTLLLRAGADADASTPTHQTALHLASREASTGPDFLSRLVLVTRETNACDAAGRTALHYTALSTVNDGRALELAEVLLKYANIDPRDADSEGRSAAEVAEARGKAELAAGLRRAEERAAARASCCCGGGRWVQPAILIGFVLLTHAMASFYCLPCIEHAGVTIACIGLRNRVQFYLFVSALVLDLWALLALGALSAYDCSLDGDDANAADMGALAWKAMMQALAPGEGAELNDANGSLEPLGLKQARGWPLEEEVGSGGMPSPPSPASWVCANFPTWCAALPGWRVHTAVGMRIALAGLAGLVALPLTYFWYCRTRNVLVNLTTNERHNKSRYAHFRRSDGSFFNPFDRGPLANCKHYFCRGAAVGQQLLLFQDDEPRIGWMAAVKPIV</sequence>
<evidence type="ECO:0000256" key="2">
    <source>
        <dbReference type="ARBA" id="ARBA00023043"/>
    </source>
</evidence>
<dbReference type="SMART" id="SM00248">
    <property type="entry name" value="ANK"/>
    <property type="match status" value="4"/>
</dbReference>
<evidence type="ECO:0000256" key="4">
    <source>
        <dbReference type="SAM" id="Phobius"/>
    </source>
</evidence>
<accession>A0A0M0J7J0</accession>
<feature type="transmembrane region" description="Helical" evidence="4">
    <location>
        <begin position="400"/>
        <end position="422"/>
    </location>
</feature>
<comment type="caution">
    <text evidence="5">The sequence shown here is derived from an EMBL/GenBank/DDBJ whole genome shotgun (WGS) entry which is preliminary data.</text>
</comment>
<evidence type="ECO:0000313" key="5">
    <source>
        <dbReference type="EMBL" id="KOO22546.1"/>
    </source>
</evidence>
<dbReference type="PROSITE" id="PS50088">
    <property type="entry name" value="ANK_REPEAT"/>
    <property type="match status" value="1"/>
</dbReference>
<keyword evidence="4" id="KW-0812">Transmembrane</keyword>
<proteinExistence type="predicted"/>
<dbReference type="PANTHER" id="PTHR24198:SF165">
    <property type="entry name" value="ANKYRIN REPEAT-CONTAINING PROTEIN-RELATED"/>
    <property type="match status" value="1"/>
</dbReference>
<name>A0A0M0J7J0_9EUKA</name>
<feature type="transmembrane region" description="Helical" evidence="4">
    <location>
        <begin position="284"/>
        <end position="307"/>
    </location>
</feature>
<feature type="transmembrane region" description="Helical" evidence="4">
    <location>
        <begin position="241"/>
        <end position="263"/>
    </location>
</feature>
<dbReference type="SUPFAM" id="SSF48403">
    <property type="entry name" value="Ankyrin repeat"/>
    <property type="match status" value="1"/>
</dbReference>
<dbReference type="InterPro" id="IPR002110">
    <property type="entry name" value="Ankyrin_rpt"/>
</dbReference>
<evidence type="ECO:0000256" key="3">
    <source>
        <dbReference type="PROSITE-ProRule" id="PRU00023"/>
    </source>
</evidence>
<dbReference type="InterPro" id="IPR036770">
    <property type="entry name" value="Ankyrin_rpt-contain_sf"/>
</dbReference>
<gene>
    <name evidence="5" type="ORF">Ctob_006010</name>
</gene>
<reference evidence="6" key="1">
    <citation type="journal article" date="2015" name="PLoS Genet.">
        <title>Genome Sequence and Transcriptome Analyses of Chrysochromulina tobin: Metabolic Tools for Enhanced Algal Fitness in the Prominent Order Prymnesiales (Haptophyceae).</title>
        <authorList>
            <person name="Hovde B.T."/>
            <person name="Deodato C.R."/>
            <person name="Hunsperger H.M."/>
            <person name="Ryken S.A."/>
            <person name="Yost W."/>
            <person name="Jha R.K."/>
            <person name="Patterson J."/>
            <person name="Monnat R.J. Jr."/>
            <person name="Barlow S.B."/>
            <person name="Starkenburg S.R."/>
            <person name="Cattolico R.A."/>
        </authorList>
    </citation>
    <scope>NUCLEOTIDE SEQUENCE</scope>
    <source>
        <strain evidence="6">CCMP291</strain>
    </source>
</reference>
<dbReference type="PANTHER" id="PTHR24198">
    <property type="entry name" value="ANKYRIN REPEAT AND PROTEIN KINASE DOMAIN-CONTAINING PROTEIN"/>
    <property type="match status" value="1"/>
</dbReference>
<evidence type="ECO:0000313" key="6">
    <source>
        <dbReference type="Proteomes" id="UP000037460"/>
    </source>
</evidence>
<dbReference type="Pfam" id="PF12796">
    <property type="entry name" value="Ank_2"/>
    <property type="match status" value="1"/>
</dbReference>
<dbReference type="EMBL" id="JWZX01003270">
    <property type="protein sequence ID" value="KOO22546.1"/>
    <property type="molecule type" value="Genomic_DNA"/>
</dbReference>
<keyword evidence="6" id="KW-1185">Reference proteome</keyword>